<dbReference type="Gene3D" id="3.40.50.880">
    <property type="match status" value="1"/>
</dbReference>
<dbReference type="EMBL" id="CP036273">
    <property type="protein sequence ID" value="QDU23358.1"/>
    <property type="molecule type" value="Genomic_DNA"/>
</dbReference>
<feature type="chain" id="PRO_5021784653" evidence="1">
    <location>
        <begin position="19"/>
        <end position="1058"/>
    </location>
</feature>
<keyword evidence="3" id="KW-1185">Reference proteome</keyword>
<dbReference type="OrthoDB" id="221669at2"/>
<name>A0A517Y0X4_9BACT</name>
<evidence type="ECO:0000313" key="2">
    <source>
        <dbReference type="EMBL" id="QDU23358.1"/>
    </source>
</evidence>
<sequence precursor="true">MKRLALLAVVALAGPAPAQDRTPVRLIAEAEDFTPKSPGWKVVPYRENYFAGTFAVTFLSRMACLGAPEQLPAGTEAVAEQVVNVPYADSFELLARYEQPLDFSVEFAVEVEQAGKVVGRFPCGRLTDPRIWAFNDHKRVPFERYTWSGTDNIVWQHPGAVRLDAGPATLRLIASEQAENGKPRANAAKRHVDVLCLTNDRAGMEAQKKARYLEYDGWLVQDGDVFVRFTNPADAAAPVVPVVAPFDQGQHSPYYVHVRDWPTTHVLKSGRATTPAKYAIHGPRSEAVKAADLAPLLPPTAIIPDGEYLKPGERSGWVPLGPCLDALSDSQWFPQAKYLGKAPGEVYLRVEFAVPDKGTFKVVKDVTVKGKTANLSPACFDIPGVVNPNAELTHIRAERYWPAAIRTQKEVLDWLNAEVAKFPKRGSVPKRFLVYNLLGFSGALDAFPEAKHLATALGDNTAVNHGGQPRALVAHWTDPKVEALKKQEAARKGGLSDVKIVSYGDEIHLPPLPLTDAEFGQWLTARGVKYNGAVKFVPGEKVHPLYYYSQLAAREKGGAMYAAGTAYLKSKGVLTGANYSPHANFLVTEIDYVRTFKLKAMSMPWAEDYAWQIAEFSPQVVGYLTSALRCGAKYDDLPIHMYVMPHSPGQVPGEFRRSFYTAVGHGAKMVNYFCASPSAVGSTENYVDSYDLPMWKQIHACTHDAGTFEDYVMDGKVRPAKVGLLLSSVDDLITGVNNFSLALHNNERKAIYYALRHANIPVDFVTEDDIIEGRARNYQLIYVTQQYLHSRCIDALQKWCEAGGTVAALCGGGMKDEFQRENPAAARLYGATGAKIDADPQLVSRYLRKENTPFFAKHDLPRYEPFDAASWLKIKDVPVIAWKQPLTLLPGVPGGEALGTFRDGSPAVVGKAHGKGGAFLCGFLPGQAYLKSGLPLRPVDRGASADGFSHHLPTVMDAGLRDQLLLDGMRGEREVLRPVVVSAPLVETTVIDSPTKMAVTLVNWTPTPQKSVTVTIRDTPRPVAVRSVQRGELKFEMRNNDVVIALPLDAADMLLIDR</sequence>
<dbReference type="CDD" id="cd03143">
    <property type="entry name" value="A4_beta-galactosidase_middle_domain"/>
    <property type="match status" value="1"/>
</dbReference>
<dbReference type="RefSeq" id="WP_145243564.1">
    <property type="nucleotide sequence ID" value="NZ_CP036273.1"/>
</dbReference>
<accession>A0A517Y0X4</accession>
<gene>
    <name evidence="2" type="ORF">ETAA1_53570</name>
</gene>
<evidence type="ECO:0000313" key="3">
    <source>
        <dbReference type="Proteomes" id="UP000319576"/>
    </source>
</evidence>
<feature type="signal peptide" evidence="1">
    <location>
        <begin position="1"/>
        <end position="18"/>
    </location>
</feature>
<keyword evidence="1" id="KW-0732">Signal</keyword>
<dbReference type="KEGG" id="uli:ETAA1_53570"/>
<dbReference type="Proteomes" id="UP000319576">
    <property type="component" value="Chromosome"/>
</dbReference>
<dbReference type="AlphaFoldDB" id="A0A517Y0X4"/>
<dbReference type="SUPFAM" id="SSF52317">
    <property type="entry name" value="Class I glutamine amidotransferase-like"/>
    <property type="match status" value="1"/>
</dbReference>
<protein>
    <submittedName>
        <fullName evidence="2">Beta-galactosidase trimerization domain protein</fullName>
    </submittedName>
</protein>
<evidence type="ECO:0000256" key="1">
    <source>
        <dbReference type="SAM" id="SignalP"/>
    </source>
</evidence>
<reference evidence="2 3" key="1">
    <citation type="submission" date="2019-02" db="EMBL/GenBank/DDBJ databases">
        <title>Deep-cultivation of Planctomycetes and their phenomic and genomic characterization uncovers novel biology.</title>
        <authorList>
            <person name="Wiegand S."/>
            <person name="Jogler M."/>
            <person name="Boedeker C."/>
            <person name="Pinto D."/>
            <person name="Vollmers J."/>
            <person name="Rivas-Marin E."/>
            <person name="Kohn T."/>
            <person name="Peeters S.H."/>
            <person name="Heuer A."/>
            <person name="Rast P."/>
            <person name="Oberbeckmann S."/>
            <person name="Bunk B."/>
            <person name="Jeske O."/>
            <person name="Meyerdierks A."/>
            <person name="Storesund J.E."/>
            <person name="Kallscheuer N."/>
            <person name="Luecker S."/>
            <person name="Lage O.M."/>
            <person name="Pohl T."/>
            <person name="Merkel B.J."/>
            <person name="Hornburger P."/>
            <person name="Mueller R.-W."/>
            <person name="Bruemmer F."/>
            <person name="Labrenz M."/>
            <person name="Spormann A.M."/>
            <person name="Op den Camp H."/>
            <person name="Overmann J."/>
            <person name="Amann R."/>
            <person name="Jetten M.S.M."/>
            <person name="Mascher T."/>
            <person name="Medema M.H."/>
            <person name="Devos D.P."/>
            <person name="Kaster A.-K."/>
            <person name="Ovreas L."/>
            <person name="Rohde M."/>
            <person name="Galperin M.Y."/>
            <person name="Jogler C."/>
        </authorList>
    </citation>
    <scope>NUCLEOTIDE SEQUENCE [LARGE SCALE GENOMIC DNA]</scope>
    <source>
        <strain evidence="2 3">ETA_A1</strain>
    </source>
</reference>
<dbReference type="InterPro" id="IPR029062">
    <property type="entry name" value="Class_I_gatase-like"/>
</dbReference>
<organism evidence="2 3">
    <name type="scientific">Urbifossiella limnaea</name>
    <dbReference type="NCBI Taxonomy" id="2528023"/>
    <lineage>
        <taxon>Bacteria</taxon>
        <taxon>Pseudomonadati</taxon>
        <taxon>Planctomycetota</taxon>
        <taxon>Planctomycetia</taxon>
        <taxon>Gemmatales</taxon>
        <taxon>Gemmataceae</taxon>
        <taxon>Urbifossiella</taxon>
    </lineage>
</organism>
<proteinExistence type="predicted"/>